<reference evidence="2 3" key="1">
    <citation type="submission" date="2024-08" db="EMBL/GenBank/DDBJ databases">
        <authorList>
            <person name="Will J Nash"/>
            <person name="Angela Man"/>
            <person name="Seanna McTaggart"/>
            <person name="Kendall Baker"/>
            <person name="Tom Barker"/>
            <person name="Leah Catchpole"/>
            <person name="Alex Durrant"/>
            <person name="Karim Gharbi"/>
            <person name="Naomi Irish"/>
            <person name="Gemy Kaithakottil"/>
            <person name="Debby Ku"/>
            <person name="Aaliyah Providence"/>
            <person name="Felix Shaw"/>
            <person name="David Swarbreck"/>
            <person name="Chris Watkins"/>
            <person name="Ann M. McCartney"/>
            <person name="Giulio Formenti"/>
            <person name="Alice Mouton"/>
            <person name="Noel Vella"/>
            <person name="Bjorn M von Reumont"/>
            <person name="Adriana Vella"/>
            <person name="Wilfried Haerty"/>
        </authorList>
    </citation>
    <scope>NUCLEOTIDE SEQUENCE [LARGE SCALE GENOMIC DNA]</scope>
</reference>
<name>A0ABP1NVJ0_XYLVO</name>
<gene>
    <name evidence="2" type="ORF">XYLVIOL_LOCUS6542</name>
</gene>
<dbReference type="PANTHER" id="PTHR21963:SF1">
    <property type="entry name" value="SPERM-ASSOCIATED ANTIGEN 17"/>
    <property type="match status" value="1"/>
</dbReference>
<dbReference type="PANTHER" id="PTHR21963">
    <property type="entry name" value="PF6"/>
    <property type="match status" value="1"/>
</dbReference>
<evidence type="ECO:0000313" key="3">
    <source>
        <dbReference type="Proteomes" id="UP001642520"/>
    </source>
</evidence>
<feature type="compositionally biased region" description="Basic and acidic residues" evidence="1">
    <location>
        <begin position="411"/>
        <end position="426"/>
    </location>
</feature>
<evidence type="ECO:0008006" key="4">
    <source>
        <dbReference type="Google" id="ProtNLM"/>
    </source>
</evidence>
<proteinExistence type="predicted"/>
<keyword evidence="3" id="KW-1185">Reference proteome</keyword>
<evidence type="ECO:0000256" key="1">
    <source>
        <dbReference type="SAM" id="MobiDB-lite"/>
    </source>
</evidence>
<accession>A0ABP1NVJ0</accession>
<feature type="region of interest" description="Disordered" evidence="1">
    <location>
        <begin position="411"/>
        <end position="432"/>
    </location>
</feature>
<dbReference type="Proteomes" id="UP001642520">
    <property type="component" value="Unassembled WGS sequence"/>
</dbReference>
<dbReference type="InterPro" id="IPR026173">
    <property type="entry name" value="SPAG17"/>
</dbReference>
<feature type="region of interest" description="Disordered" evidence="1">
    <location>
        <begin position="1"/>
        <end position="23"/>
    </location>
</feature>
<dbReference type="EMBL" id="CAXAJV020001293">
    <property type="protein sequence ID" value="CAL7944241.1"/>
    <property type="molecule type" value="Genomic_DNA"/>
</dbReference>
<comment type="caution">
    <text evidence="2">The sequence shown here is derived from an EMBL/GenBank/DDBJ whole genome shotgun (WGS) entry which is preliminary data.</text>
</comment>
<feature type="region of interest" description="Disordered" evidence="1">
    <location>
        <begin position="1070"/>
        <end position="1106"/>
    </location>
</feature>
<feature type="compositionally biased region" description="Basic residues" evidence="1">
    <location>
        <begin position="825"/>
        <end position="839"/>
    </location>
</feature>
<feature type="region of interest" description="Disordered" evidence="1">
    <location>
        <begin position="793"/>
        <end position="857"/>
    </location>
</feature>
<organism evidence="2 3">
    <name type="scientific">Xylocopa violacea</name>
    <name type="common">Violet carpenter bee</name>
    <name type="synonym">Apis violacea</name>
    <dbReference type="NCBI Taxonomy" id="135666"/>
    <lineage>
        <taxon>Eukaryota</taxon>
        <taxon>Metazoa</taxon>
        <taxon>Ecdysozoa</taxon>
        <taxon>Arthropoda</taxon>
        <taxon>Hexapoda</taxon>
        <taxon>Insecta</taxon>
        <taxon>Pterygota</taxon>
        <taxon>Neoptera</taxon>
        <taxon>Endopterygota</taxon>
        <taxon>Hymenoptera</taxon>
        <taxon>Apocrita</taxon>
        <taxon>Aculeata</taxon>
        <taxon>Apoidea</taxon>
        <taxon>Anthophila</taxon>
        <taxon>Apidae</taxon>
        <taxon>Xylocopa</taxon>
        <taxon>Xylocopa</taxon>
    </lineage>
</organism>
<evidence type="ECO:0000313" key="2">
    <source>
        <dbReference type="EMBL" id="CAL7944241.1"/>
    </source>
</evidence>
<feature type="compositionally biased region" description="Basic and acidic residues" evidence="1">
    <location>
        <begin position="12"/>
        <end position="23"/>
    </location>
</feature>
<sequence>MRSRKKTPTSEASDKTGKQMDEESWRAPLEAISINDDEWWCIVCMMVETITEHSRCVSLFNAAADQGKRKAIYSLSCQKTLASVRALSKQSLDKCPIIQGVCHYASKALNEDNDKLPGWLMARVIKYLIYRAREESIGVVKRLADLEREIDEEYWIMQTVTDWGQPRSKTFDAERFNRKANTKLRKRGEDWRDTVYVDDAPLDGPNIYVILTGFRDPDLPALLINAGVPLKCMLQIKRPNENLVNRPTGYETIDEEPSLKKFQFLEKYNANRAELFNFWTNLKKLLMNPEKYPEYCDIGFVVFCPPQLADASNDEEYEDQKKDIYNRVSYILYDFYDLYRQHCNYLKSMKIEKNIVDESTKKVSTEVYETILNAFPLECLSVPLILFAILTQVEENEKRIAVESSIDERGDARINQETDEDTKTEVKTTSQRPVSSINQKIHSLNVKFDLDDEEPSTGNSRQNVPDIELILHGDNLFEAIHLLDDSAIVRIAQPTALMDNVLSIFNHPIITTLHEKHGITEKKLNEYSRHIRNVRQFLNGKISIEEIRHYLHILVFDKMIFKPKKCKRGTTKIPIEEEIKNAASTFQSIHSMKRCKSLPSLGSKSTQGVHFLSDGNIDYGKTYPEITECSHLFDLVDPRELLVPGYLKGNVFDRRTTDIPRIEDFNDVELLSGRIFLQHLHQCLLAFDHLERRYFEPTDSLLVYFGNKWRINGVSEEERVSRIRTPVRFRDFCEYVVPEEEDWLRREEERYRLQTAESMGRLMKRSAEIYDETILFRDEDFILPGTLKAKDLERSRELDRQKSGSGPDIPSDFSTEEAVKSSKEAKKKRGESSKKKKKGSDKSTSRKTASKKSIEKEDSLSFTRETSQVLDDQKEAVYDFIGYDLGSLRVQVTNSKNTFCSADGTMVQVEMDDWLYKTKNLRIAISLRGYTLRLCHEIGRPDASRVFHLTSKSGIILAFQKQLTPSCALNNPFRDWQNMNVEFRISWPIGLIVESITGDGPENPYYIQQSYIPKGYSICEDNRETCRKFLRNGTVLKYLDDGRVIVFRPNGVIVTCTDFEKLQVKQHENLDQTNISSSAHTNGSGDKSKDSKISRKSRKRPMNSLKSQLLGAVDGESAPAQQNSTTNHDDTLAMVDSAVKVSRYTVLNHDGGRYEVFNDSIVSEQHRLLVRMASDYEVDEKFTRRADGTNMLLNSNGELIVRFPDGTRITTGYTIEKEPATCDWTEEEIQRYFASNETGEDEECVDPLFSSLTRVCEDSSFSKRDAGYEERLAELSIVSSFVSVLLTCRVEHKNYATVSYDQSAVSCSLSMPDDLRVSISGRGHYEVSMADGVNMKIDEDILSLKGNSCTTCGNQSTTIYNFLPFDSTAAMLTTTDVFGNVFQVKGDGTTHYHPNDKNANTVHSNEREEYCAEECEEGFTTRASCNHQRLYFKPKSLDYRIFSINRDLTAYEYIHRVKKNHAELMAMFDKSTSAILYPNPDRTKLHRLIICEPVGTRSKLRDALSIPDFQLKPTNVDRKCILRSTYSIPYDWLFPFGRNGDGIWKNTHDLPLMTDVWTPPELLRIRILCGFKEPSENAVIDLQRALGQYWISLVQGSFPSYVTKDQEEKVVEAKKKIVFERLDDNLCALALGIKKTIDVETYKIGLERRSTPLRVKTWRTSIKFDEFLVHSAMEKEELEWYKRTMREKFVLPYFRNIAGTCFLWVMDCMENALNVSADESFDEASESQNFRFLRPR</sequence>
<protein>
    <recommendedName>
        <fullName evidence="4">Sperm-associated antigen 17</fullName>
    </recommendedName>
</protein>
<feature type="compositionally biased region" description="Polar residues" evidence="1">
    <location>
        <begin position="1071"/>
        <end position="1082"/>
    </location>
</feature>
<feature type="compositionally biased region" description="Basic and acidic residues" evidence="1">
    <location>
        <begin position="793"/>
        <end position="802"/>
    </location>
</feature>